<proteinExistence type="inferred from homology"/>
<dbReference type="InterPro" id="IPR000914">
    <property type="entry name" value="SBP_5_dom"/>
</dbReference>
<dbReference type="GO" id="GO:1904680">
    <property type="term" value="F:peptide transmembrane transporter activity"/>
    <property type="evidence" value="ECO:0007669"/>
    <property type="project" value="TreeGrafter"/>
</dbReference>
<comment type="similarity">
    <text evidence="2">Belongs to the bacterial solute-binding protein 5 family.</text>
</comment>
<feature type="signal peptide" evidence="5">
    <location>
        <begin position="1"/>
        <end position="27"/>
    </location>
</feature>
<dbReference type="GO" id="GO:0015833">
    <property type="term" value="P:peptide transport"/>
    <property type="evidence" value="ECO:0007669"/>
    <property type="project" value="TreeGrafter"/>
</dbReference>
<dbReference type="InterPro" id="IPR023765">
    <property type="entry name" value="SBP_5_CS"/>
</dbReference>
<dbReference type="Gene3D" id="3.90.76.10">
    <property type="entry name" value="Dipeptide-binding Protein, Domain 1"/>
    <property type="match status" value="1"/>
</dbReference>
<comment type="caution">
    <text evidence="7">The sequence shown here is derived from an EMBL/GenBank/DDBJ whole genome shotgun (WGS) entry which is preliminary data.</text>
</comment>
<dbReference type="Pfam" id="PF00496">
    <property type="entry name" value="SBP_bac_5"/>
    <property type="match status" value="1"/>
</dbReference>
<dbReference type="Gene3D" id="3.40.190.10">
    <property type="entry name" value="Periplasmic binding protein-like II"/>
    <property type="match status" value="1"/>
</dbReference>
<keyword evidence="3" id="KW-0813">Transport</keyword>
<evidence type="ECO:0000256" key="1">
    <source>
        <dbReference type="ARBA" id="ARBA00004193"/>
    </source>
</evidence>
<dbReference type="GO" id="GO:0042597">
    <property type="term" value="C:periplasmic space"/>
    <property type="evidence" value="ECO:0007669"/>
    <property type="project" value="UniProtKB-ARBA"/>
</dbReference>
<accession>A0A2M8P0R9</accession>
<evidence type="ECO:0000313" key="8">
    <source>
        <dbReference type="Proteomes" id="UP000228921"/>
    </source>
</evidence>
<dbReference type="Gene3D" id="3.10.105.10">
    <property type="entry name" value="Dipeptide-binding Protein, Domain 3"/>
    <property type="match status" value="1"/>
</dbReference>
<name>A0A2M8P0R9_9CHLR</name>
<dbReference type="PROSITE" id="PS01040">
    <property type="entry name" value="SBP_BACTERIAL_5"/>
    <property type="match status" value="1"/>
</dbReference>
<evidence type="ECO:0000256" key="5">
    <source>
        <dbReference type="SAM" id="SignalP"/>
    </source>
</evidence>
<keyword evidence="4 5" id="KW-0732">Signal</keyword>
<organism evidence="7 8">
    <name type="scientific">Candidatus Thermofonsia Clade 1 bacterium</name>
    <dbReference type="NCBI Taxonomy" id="2364210"/>
    <lineage>
        <taxon>Bacteria</taxon>
        <taxon>Bacillati</taxon>
        <taxon>Chloroflexota</taxon>
        <taxon>Candidatus Thermofontia</taxon>
        <taxon>Candidatus Thermofonsia Clade 1</taxon>
    </lineage>
</organism>
<evidence type="ECO:0000256" key="3">
    <source>
        <dbReference type="ARBA" id="ARBA00022448"/>
    </source>
</evidence>
<dbReference type="EMBL" id="PGTK01000004">
    <property type="protein sequence ID" value="PJF31139.1"/>
    <property type="molecule type" value="Genomic_DNA"/>
</dbReference>
<evidence type="ECO:0000256" key="2">
    <source>
        <dbReference type="ARBA" id="ARBA00005695"/>
    </source>
</evidence>
<dbReference type="AlphaFoldDB" id="A0A2M8P0R9"/>
<feature type="chain" id="PRO_5014721447" description="Solute-binding protein family 5 domain-containing protein" evidence="5">
    <location>
        <begin position="28"/>
        <end position="597"/>
    </location>
</feature>
<feature type="domain" description="Solute-binding protein family 5" evidence="6">
    <location>
        <begin position="94"/>
        <end position="502"/>
    </location>
</feature>
<reference evidence="7 8" key="1">
    <citation type="submission" date="2017-11" db="EMBL/GenBank/DDBJ databases">
        <title>Evolution of Phototrophy in the Chloroflexi Phylum Driven by Horizontal Gene Transfer.</title>
        <authorList>
            <person name="Ward L.M."/>
            <person name="Hemp J."/>
            <person name="Shih P.M."/>
            <person name="Mcglynn S.E."/>
            <person name="Fischer W."/>
        </authorList>
    </citation>
    <scope>NUCLEOTIDE SEQUENCE [LARGE SCALE GENOMIC DNA]</scope>
    <source>
        <strain evidence="7">CP2_2F</strain>
    </source>
</reference>
<evidence type="ECO:0000259" key="6">
    <source>
        <dbReference type="Pfam" id="PF00496"/>
    </source>
</evidence>
<protein>
    <recommendedName>
        <fullName evidence="6">Solute-binding protein family 5 domain-containing protein</fullName>
    </recommendedName>
</protein>
<gene>
    <name evidence="7" type="ORF">CUN51_04525</name>
</gene>
<dbReference type="SUPFAM" id="SSF53850">
    <property type="entry name" value="Periplasmic binding protein-like II"/>
    <property type="match status" value="1"/>
</dbReference>
<evidence type="ECO:0000313" key="7">
    <source>
        <dbReference type="EMBL" id="PJF31139.1"/>
    </source>
</evidence>
<dbReference type="InterPro" id="IPR039424">
    <property type="entry name" value="SBP_5"/>
</dbReference>
<dbReference type="CDD" id="cd08504">
    <property type="entry name" value="PBP2_OppA"/>
    <property type="match status" value="1"/>
</dbReference>
<evidence type="ECO:0000256" key="4">
    <source>
        <dbReference type="ARBA" id="ARBA00022729"/>
    </source>
</evidence>
<dbReference type="PIRSF" id="PIRSF002741">
    <property type="entry name" value="MppA"/>
    <property type="match status" value="1"/>
</dbReference>
<dbReference type="GO" id="GO:0043190">
    <property type="term" value="C:ATP-binding cassette (ABC) transporter complex"/>
    <property type="evidence" value="ECO:0007669"/>
    <property type="project" value="InterPro"/>
</dbReference>
<dbReference type="PANTHER" id="PTHR30290">
    <property type="entry name" value="PERIPLASMIC BINDING COMPONENT OF ABC TRANSPORTER"/>
    <property type="match status" value="1"/>
</dbReference>
<comment type="subcellular location">
    <subcellularLocation>
        <location evidence="1">Cell membrane</location>
        <topology evidence="1">Lipid-anchor</topology>
    </subcellularLocation>
</comment>
<dbReference type="InterPro" id="IPR030678">
    <property type="entry name" value="Peptide/Ni-bd"/>
</dbReference>
<sequence>MAKKFMKVLPILMLAALAFAPLSGVRAANLAPESTLVLTSPMLQNPEPVTIYGATTGLISTLDPQIAEDSISIPPIENLFLGLTDLDPQTTAVREEMATSWEVNDEGDVWTFNLRDDVPWVRYNPATDETEVIRNVTAQDFVYGIRRACDPRTGGYYSSVAAAMIKGCDVVFNKDAATITEADFEEIGVVALSDTQLQITLQGPFGFFFPASGMWVFRAVPREAIEEFGRQWIEPGNIITNGPFMLKEWDRNVNRVFIKNPFYPEDVNDNYGGNIERVSTIVVNDGGTIWSLYQANQIDSSGVPAAELQRIRQDPVLSQELRQNSDLAVFYFGFMYDKPPFDNVHVRRAFSAVLDRQTFVSEIQQGRGVPMAHFMPPGIRGAVPINEVGIGQPDTPGFDPEFARQEMERAGYPNCEGFPEITLLTYQGASDWGEFLQNAVNTHLGCPRDRIIIEENEFTVLLRSIRSDVPTAQRPNMFTLGWGPDYPDGHNWMHDVLSCKAENSFMRPCDDVIDPKIDQAARETDPAVREALYRELEELFFGYEGNFPIAPLFLRINIFMVKPWYFGFFDTDGLFGGPHWESRRIDQAAQLSARASR</sequence>
<dbReference type="Proteomes" id="UP000228921">
    <property type="component" value="Unassembled WGS sequence"/>
</dbReference>
<dbReference type="PANTHER" id="PTHR30290:SF10">
    <property type="entry name" value="PERIPLASMIC OLIGOPEPTIDE-BINDING PROTEIN-RELATED"/>
    <property type="match status" value="1"/>
</dbReference>